<gene>
    <name evidence="4" type="ORF">H7C18_20000</name>
</gene>
<dbReference type="PROSITE" id="PS00552">
    <property type="entry name" value="HTH_MERR_1"/>
    <property type="match status" value="1"/>
</dbReference>
<evidence type="ECO:0000256" key="2">
    <source>
        <dbReference type="SAM" id="Coils"/>
    </source>
</evidence>
<dbReference type="SUPFAM" id="SSF46955">
    <property type="entry name" value="Putative DNA-binding domain"/>
    <property type="match status" value="1"/>
</dbReference>
<proteinExistence type="predicted"/>
<dbReference type="PANTHER" id="PTHR30204">
    <property type="entry name" value="REDOX-CYCLING DRUG-SENSING TRANSCRIPTIONAL ACTIVATOR SOXR"/>
    <property type="match status" value="1"/>
</dbReference>
<dbReference type="GO" id="GO:0003700">
    <property type="term" value="F:DNA-binding transcription factor activity"/>
    <property type="evidence" value="ECO:0007669"/>
    <property type="project" value="InterPro"/>
</dbReference>
<dbReference type="CDD" id="cd01107">
    <property type="entry name" value="HTH_BmrR"/>
    <property type="match status" value="1"/>
</dbReference>
<dbReference type="PANTHER" id="PTHR30204:SF97">
    <property type="entry name" value="MERR FAMILY REGULATORY PROTEIN"/>
    <property type="match status" value="1"/>
</dbReference>
<dbReference type="Pfam" id="PF13411">
    <property type="entry name" value="MerR_1"/>
    <property type="match status" value="1"/>
</dbReference>
<dbReference type="SMART" id="SM00422">
    <property type="entry name" value="HTH_MERR"/>
    <property type="match status" value="1"/>
</dbReference>
<comment type="caution">
    <text evidence="4">The sequence shown here is derived from an EMBL/GenBank/DDBJ whole genome shotgun (WGS) entry which is preliminary data.</text>
</comment>
<dbReference type="Proteomes" id="UP000564644">
    <property type="component" value="Unassembled WGS sequence"/>
</dbReference>
<dbReference type="PROSITE" id="PS50937">
    <property type="entry name" value="HTH_MERR_2"/>
    <property type="match status" value="1"/>
</dbReference>
<dbReference type="Gene3D" id="1.10.1660.10">
    <property type="match status" value="1"/>
</dbReference>
<name>A0A7X0VX92_9BACL</name>
<feature type="domain" description="HTH merR-type" evidence="3">
    <location>
        <begin position="1"/>
        <end position="71"/>
    </location>
</feature>
<dbReference type="EMBL" id="JACJVO010000024">
    <property type="protein sequence ID" value="MBB6733207.1"/>
    <property type="molecule type" value="Genomic_DNA"/>
</dbReference>
<evidence type="ECO:0000313" key="5">
    <source>
        <dbReference type="Proteomes" id="UP000564644"/>
    </source>
</evidence>
<keyword evidence="2" id="KW-0175">Coiled coil</keyword>
<evidence type="ECO:0000259" key="3">
    <source>
        <dbReference type="PROSITE" id="PS50937"/>
    </source>
</evidence>
<sequence length="274" mass="31044">MMTIGDFSRLSGLSVKTLRYYDERGLFKPASIDEQSGYRYYAAEQLLSVKRIAALKDQGFTLEQIKALLAESARPEQVKISLSGKRSELLRTIREARKQLQGIESRLSRLEDDEAETGDAWAEPVVRSVPPRLAAVIRARLPRSQRCLLLDEVLQYAASHGESDGRSLSLLWRDDGRSETEPAELAVALPLTREIPGSDRVRIETLPGLEAAVSLTHFCDPYAHSCQAFPDLRAWIRARGWTPSEREPFRETYLTPDQEMYGMRRRAELVVPLE</sequence>
<dbReference type="InterPro" id="IPR011256">
    <property type="entry name" value="Reg_factor_effector_dom_sf"/>
</dbReference>
<dbReference type="InterPro" id="IPR009061">
    <property type="entry name" value="DNA-bd_dom_put_sf"/>
</dbReference>
<protein>
    <submittedName>
        <fullName evidence="4">MerR family transcriptional regulator</fullName>
    </submittedName>
</protein>
<organism evidence="4 5">
    <name type="scientific">Cohnella zeiphila</name>
    <dbReference type="NCBI Taxonomy" id="2761120"/>
    <lineage>
        <taxon>Bacteria</taxon>
        <taxon>Bacillati</taxon>
        <taxon>Bacillota</taxon>
        <taxon>Bacilli</taxon>
        <taxon>Bacillales</taxon>
        <taxon>Paenibacillaceae</taxon>
        <taxon>Cohnella</taxon>
    </lineage>
</organism>
<evidence type="ECO:0000313" key="4">
    <source>
        <dbReference type="EMBL" id="MBB6733207.1"/>
    </source>
</evidence>
<evidence type="ECO:0000256" key="1">
    <source>
        <dbReference type="ARBA" id="ARBA00023125"/>
    </source>
</evidence>
<dbReference type="AlphaFoldDB" id="A0A7X0VX92"/>
<accession>A0A7X0VX92</accession>
<dbReference type="RefSeq" id="WP_185130852.1">
    <property type="nucleotide sequence ID" value="NZ_JACJVO010000024.1"/>
</dbReference>
<reference evidence="4 5" key="1">
    <citation type="submission" date="2020-08" db="EMBL/GenBank/DDBJ databases">
        <title>Cohnella phylogeny.</title>
        <authorList>
            <person name="Dunlap C."/>
        </authorList>
    </citation>
    <scope>NUCLEOTIDE SEQUENCE [LARGE SCALE GENOMIC DNA]</scope>
    <source>
        <strain evidence="4 5">CBP 2801</strain>
    </source>
</reference>
<dbReference type="InterPro" id="IPR047057">
    <property type="entry name" value="MerR_fam"/>
</dbReference>
<keyword evidence="1" id="KW-0238">DNA-binding</keyword>
<keyword evidence="5" id="KW-1185">Reference proteome</keyword>
<dbReference type="GO" id="GO:0003677">
    <property type="term" value="F:DNA binding"/>
    <property type="evidence" value="ECO:0007669"/>
    <property type="project" value="UniProtKB-KW"/>
</dbReference>
<feature type="coiled-coil region" evidence="2">
    <location>
        <begin position="86"/>
        <end position="113"/>
    </location>
</feature>
<dbReference type="Gene3D" id="3.20.80.10">
    <property type="entry name" value="Regulatory factor, effector binding domain"/>
    <property type="match status" value="1"/>
</dbReference>
<dbReference type="InterPro" id="IPR000551">
    <property type="entry name" value="MerR-type_HTH_dom"/>
</dbReference>